<dbReference type="SUPFAM" id="SSF52540">
    <property type="entry name" value="P-loop containing nucleoside triphosphate hydrolases"/>
    <property type="match status" value="1"/>
</dbReference>
<evidence type="ECO:0000313" key="9">
    <source>
        <dbReference type="EMBL" id="RKS72605.1"/>
    </source>
</evidence>
<evidence type="ECO:0000256" key="3">
    <source>
        <dbReference type="ARBA" id="ARBA00004806"/>
    </source>
</evidence>
<dbReference type="Pfam" id="PF01583">
    <property type="entry name" value="APS_kinase"/>
    <property type="match status" value="1"/>
</dbReference>
<evidence type="ECO:0000256" key="7">
    <source>
        <dbReference type="ARBA" id="ARBA00022840"/>
    </source>
</evidence>
<dbReference type="PANTHER" id="PTHR42700:SF1">
    <property type="entry name" value="SULFATE ADENYLYLTRANSFERASE"/>
    <property type="match status" value="1"/>
</dbReference>
<comment type="caution">
    <text evidence="9">The sequence shown here is derived from an EMBL/GenBank/DDBJ whole genome shotgun (WGS) entry which is preliminary data.</text>
</comment>
<dbReference type="GO" id="GO:0004020">
    <property type="term" value="F:adenylylsulfate kinase activity"/>
    <property type="evidence" value="ECO:0007669"/>
    <property type="project" value="UniProtKB-EC"/>
</dbReference>
<dbReference type="NCBIfam" id="NF003013">
    <property type="entry name" value="PRK03846.1"/>
    <property type="match status" value="1"/>
</dbReference>
<protein>
    <recommendedName>
        <fullName evidence="4">adenylyl-sulfate kinase</fullName>
        <ecNumber evidence="4">2.7.1.25</ecNumber>
    </recommendedName>
</protein>
<keyword evidence="5 9" id="KW-0808">Transferase</keyword>
<dbReference type="CDD" id="cd02027">
    <property type="entry name" value="APSK"/>
    <property type="match status" value="1"/>
</dbReference>
<dbReference type="AlphaFoldDB" id="A0A420XMV2"/>
<keyword evidence="9" id="KW-0548">Nucleotidyltransferase</keyword>
<dbReference type="NCBIfam" id="TIGR00455">
    <property type="entry name" value="apsK"/>
    <property type="match status" value="1"/>
</dbReference>
<dbReference type="InterPro" id="IPR002891">
    <property type="entry name" value="APS"/>
</dbReference>
<sequence>MTEHPLRIDDARADDVELALDGLLAADVAELPVPLVAPEGISPGDRVVLVDREAVPFAAVDPVATSAEGRLAGPLVRLRHRSARELDTLRLLVPAAAGTVLVPTGRPLHRHDVAAVQEQAGPAPVVLVALTGAGQPWAPTDLVRALEQLPDVVEGRWQVRTLPLPAHPDLPAEQEAALHRRVCAAAGAASVVLPVAGPLSDDELDELLAAGGALPAGFTYDGVEGALRRSRPPRAERGLVVLFTGLSGSGKSTVARAVVEQLRERSTRTTTLLDGDVVRTMLSSGLGFSRPDRELNVRRIGWVAAEVGRHGGTAVCAPIAPYAAVRDEVRAMARAAGAEYVLVHVATPLEVCEARDRKGLYAKARRGEIPEFTGISDPYEEPADADLRIDTADTPLDECVAQVWALLAARGLVQRSLSPAPATP</sequence>
<dbReference type="GO" id="GO:0019379">
    <property type="term" value="P:sulfate assimilation, phosphoadenylyl sulfate reduction by phosphoadenylyl-sulfate reductase (thioredoxin)"/>
    <property type="evidence" value="ECO:0007669"/>
    <property type="project" value="TreeGrafter"/>
</dbReference>
<evidence type="ECO:0000256" key="2">
    <source>
        <dbReference type="ARBA" id="ARBA00002632"/>
    </source>
</evidence>
<gene>
    <name evidence="9" type="ORF">CLV35_2852</name>
</gene>
<comment type="pathway">
    <text evidence="3">Sulfur metabolism; hydrogen sulfide biosynthesis; sulfite from sulfate: step 2/3.</text>
</comment>
<accession>A0A420XMV2</accession>
<dbReference type="GO" id="GO:0004781">
    <property type="term" value="F:sulfate adenylyltransferase (ATP) activity"/>
    <property type="evidence" value="ECO:0007669"/>
    <property type="project" value="TreeGrafter"/>
</dbReference>
<keyword evidence="7" id="KW-0067">ATP-binding</keyword>
<proteinExistence type="predicted"/>
<comment type="catalytic activity">
    <reaction evidence="1">
        <text>adenosine 5'-phosphosulfate + ATP = 3'-phosphoadenylyl sulfate + ADP + H(+)</text>
        <dbReference type="Rhea" id="RHEA:24152"/>
        <dbReference type="ChEBI" id="CHEBI:15378"/>
        <dbReference type="ChEBI" id="CHEBI:30616"/>
        <dbReference type="ChEBI" id="CHEBI:58243"/>
        <dbReference type="ChEBI" id="CHEBI:58339"/>
        <dbReference type="ChEBI" id="CHEBI:456216"/>
        <dbReference type="EC" id="2.7.1.25"/>
    </reaction>
</comment>
<dbReference type="InterPro" id="IPR027417">
    <property type="entry name" value="P-loop_NTPase"/>
</dbReference>
<evidence type="ECO:0000256" key="5">
    <source>
        <dbReference type="ARBA" id="ARBA00022679"/>
    </source>
</evidence>
<evidence type="ECO:0000256" key="1">
    <source>
        <dbReference type="ARBA" id="ARBA00001823"/>
    </source>
</evidence>
<feature type="domain" description="APS kinase" evidence="8">
    <location>
        <begin position="237"/>
        <end position="390"/>
    </location>
</feature>
<dbReference type="GO" id="GO:0005524">
    <property type="term" value="F:ATP binding"/>
    <property type="evidence" value="ECO:0007669"/>
    <property type="project" value="UniProtKB-KW"/>
</dbReference>
<dbReference type="GO" id="GO:0010134">
    <property type="term" value="P:sulfate assimilation via adenylyl sulfate reduction"/>
    <property type="evidence" value="ECO:0007669"/>
    <property type="project" value="TreeGrafter"/>
</dbReference>
<dbReference type="PANTHER" id="PTHR42700">
    <property type="entry name" value="SULFATE ADENYLYLTRANSFERASE"/>
    <property type="match status" value="1"/>
</dbReference>
<dbReference type="Proteomes" id="UP000281955">
    <property type="component" value="Unassembled WGS sequence"/>
</dbReference>
<dbReference type="GO" id="GO:0005737">
    <property type="term" value="C:cytoplasm"/>
    <property type="evidence" value="ECO:0007669"/>
    <property type="project" value="TreeGrafter"/>
</dbReference>
<dbReference type="EMBL" id="RBWV01000013">
    <property type="protein sequence ID" value="RKS72605.1"/>
    <property type="molecule type" value="Genomic_DNA"/>
</dbReference>
<dbReference type="FunFam" id="3.40.50.300:FF:000802">
    <property type="entry name" value="Sulfate adenylyltransferase"/>
    <property type="match status" value="1"/>
</dbReference>
<dbReference type="InterPro" id="IPR059117">
    <property type="entry name" value="APS_kinase_dom"/>
</dbReference>
<evidence type="ECO:0000256" key="6">
    <source>
        <dbReference type="ARBA" id="ARBA00022741"/>
    </source>
</evidence>
<keyword evidence="10" id="KW-1185">Reference proteome</keyword>
<dbReference type="InterPro" id="IPR050512">
    <property type="entry name" value="Sulf_AdTrans/APS_kinase"/>
</dbReference>
<dbReference type="RefSeq" id="WP_231121817.1">
    <property type="nucleotide sequence ID" value="NZ_RBWV01000013.1"/>
</dbReference>
<organism evidence="9 10">
    <name type="scientific">Motilibacter peucedani</name>
    <dbReference type="NCBI Taxonomy" id="598650"/>
    <lineage>
        <taxon>Bacteria</taxon>
        <taxon>Bacillati</taxon>
        <taxon>Actinomycetota</taxon>
        <taxon>Actinomycetes</taxon>
        <taxon>Motilibacterales</taxon>
        <taxon>Motilibacteraceae</taxon>
        <taxon>Motilibacter</taxon>
    </lineage>
</organism>
<dbReference type="Gene3D" id="3.40.50.300">
    <property type="entry name" value="P-loop containing nucleotide triphosphate hydrolases"/>
    <property type="match status" value="1"/>
</dbReference>
<name>A0A420XMV2_9ACTN</name>
<dbReference type="EC" id="2.7.1.25" evidence="4"/>
<evidence type="ECO:0000313" key="10">
    <source>
        <dbReference type="Proteomes" id="UP000281955"/>
    </source>
</evidence>
<comment type="function">
    <text evidence="2">Catalyzes the synthesis of activated sulfate.</text>
</comment>
<dbReference type="InParanoid" id="A0A420XMV2"/>
<keyword evidence="6" id="KW-0547">Nucleotide-binding</keyword>
<evidence type="ECO:0000259" key="8">
    <source>
        <dbReference type="Pfam" id="PF01583"/>
    </source>
</evidence>
<reference evidence="9 10" key="1">
    <citation type="submission" date="2018-10" db="EMBL/GenBank/DDBJ databases">
        <title>Genomic Encyclopedia of Archaeal and Bacterial Type Strains, Phase II (KMG-II): from individual species to whole genera.</title>
        <authorList>
            <person name="Goeker M."/>
        </authorList>
    </citation>
    <scope>NUCLEOTIDE SEQUENCE [LARGE SCALE GENOMIC DNA]</scope>
    <source>
        <strain evidence="9 10">RP-AC37</strain>
    </source>
</reference>
<evidence type="ECO:0000256" key="4">
    <source>
        <dbReference type="ARBA" id="ARBA00012121"/>
    </source>
</evidence>